<evidence type="ECO:0000313" key="2">
    <source>
        <dbReference type="Proteomes" id="UP000320012"/>
    </source>
</evidence>
<evidence type="ECO:0008006" key="3">
    <source>
        <dbReference type="Google" id="ProtNLM"/>
    </source>
</evidence>
<accession>A0A9Q8JJ05</accession>
<reference evidence="1 2" key="1">
    <citation type="submission" date="2019-07" db="EMBL/GenBank/DDBJ databases">
        <title>Genome sequence of Weissella cibaria GK1.</title>
        <authorList>
            <person name="Choi H.-J."/>
        </authorList>
    </citation>
    <scope>NUCLEOTIDE SEQUENCE [LARGE SCALE GENOMIC DNA]</scope>
    <source>
        <strain evidence="1 2">GK1</strain>
    </source>
</reference>
<comment type="caution">
    <text evidence="1">The sequence shown here is derived from an EMBL/GenBank/DDBJ whole genome shotgun (WGS) entry which is preliminary data.</text>
</comment>
<organism evidence="1 2">
    <name type="scientific">Weissella cibaria</name>
    <dbReference type="NCBI Taxonomy" id="137591"/>
    <lineage>
        <taxon>Bacteria</taxon>
        <taxon>Bacillati</taxon>
        <taxon>Bacillota</taxon>
        <taxon>Bacilli</taxon>
        <taxon>Lactobacillales</taxon>
        <taxon>Lactobacillaceae</taxon>
        <taxon>Weissella</taxon>
    </lineage>
</organism>
<dbReference type="EMBL" id="VNHC01000002">
    <property type="protein sequence ID" value="TVV27248.1"/>
    <property type="molecule type" value="Genomic_DNA"/>
</dbReference>
<dbReference type="AlphaFoldDB" id="A0A9Q8JJ05"/>
<dbReference type="Proteomes" id="UP000320012">
    <property type="component" value="Unassembled WGS sequence"/>
</dbReference>
<protein>
    <recommendedName>
        <fullName evidence="3">HeH/LEM domain-containing protein</fullName>
    </recommendedName>
</protein>
<gene>
    <name evidence="1" type="ORF">FO435_04835</name>
</gene>
<name>A0A9Q8JJ05_9LACO</name>
<sequence length="107" mass="11744">MKLTKGFFDTETNLEYSAGDMYPRYVEPTAERIAFLKDAGVFEPTEEEFAQMPAVPTDKNTVDEIKEYLAANDIAVPATVTKKADLLALLAESATMAEANSTTEEAE</sequence>
<proteinExistence type="predicted"/>
<evidence type="ECO:0000313" key="1">
    <source>
        <dbReference type="EMBL" id="TVV27248.1"/>
    </source>
</evidence>